<dbReference type="GO" id="GO:0008195">
    <property type="term" value="F:phosphatidate phosphatase activity"/>
    <property type="evidence" value="ECO:0007669"/>
    <property type="project" value="InterPro"/>
</dbReference>
<dbReference type="OrthoDB" id="2117591at2759"/>
<organism evidence="3 4">
    <name type="scientific">Mycena venus</name>
    <dbReference type="NCBI Taxonomy" id="2733690"/>
    <lineage>
        <taxon>Eukaryota</taxon>
        <taxon>Fungi</taxon>
        <taxon>Dikarya</taxon>
        <taxon>Basidiomycota</taxon>
        <taxon>Agaricomycotina</taxon>
        <taxon>Agaricomycetes</taxon>
        <taxon>Agaricomycetidae</taxon>
        <taxon>Agaricales</taxon>
        <taxon>Marasmiineae</taxon>
        <taxon>Mycenaceae</taxon>
        <taxon>Mycena</taxon>
    </lineage>
</organism>
<feature type="region of interest" description="Disordered" evidence="1">
    <location>
        <begin position="18"/>
        <end position="52"/>
    </location>
</feature>
<comment type="caution">
    <text evidence="3">The sequence shown here is derived from an EMBL/GenBank/DDBJ whole genome shotgun (WGS) entry which is preliminary data.</text>
</comment>
<evidence type="ECO:0000313" key="4">
    <source>
        <dbReference type="Proteomes" id="UP000620124"/>
    </source>
</evidence>
<dbReference type="InterPro" id="IPR052935">
    <property type="entry name" value="Mg2+_PAP"/>
</dbReference>
<proteinExistence type="predicted"/>
<feature type="region of interest" description="Disordered" evidence="1">
    <location>
        <begin position="589"/>
        <end position="621"/>
    </location>
</feature>
<feature type="compositionally biased region" description="Basic residues" evidence="1">
    <location>
        <begin position="18"/>
        <end position="31"/>
    </location>
</feature>
<sequence>MSRRVFLSGRVLRSLTHTRGRRKSYRPRRSFLRGPRWHPLPPPRPPTPPPPKYRHWDRVIKDFLAKLSLKQAVTGFEADVLVMNPDFERANVPSALSELLQGIILIQQGVDVPEPDRPLEERKLDYVHAPNPTSHTSINKSISAFLAQNRAKNDASNRAEFLHSLAEKKRKRADNDDGADISSCARTDAKTIDRDVQMKYDIAKNSDGPLRRTTRQKAKATAAVDAAPAAPPTTTSTSTRTKTKSAAAARDKDKDKDKKAESPVVMKPETDAKQVHFGLDQRLDNIETHFSVRYVPSQPDSFLARLQFLEEHIIRLEKDYPPWAALHFNQPNRGWPPPPRATPIIVPPHLRSTVSSTAAALVPPKVLPGGAKTKNTGSSLQRAVMDQLAMKEARSDLAGHENYQILCLWTWKYSRPTRRSKTYMAWKPTLSNIQSGSSSRLSAVKGYISQRDFKTDLKNIPNALQRGTTPDGTKQTWKEWAGQKISAVNTMRGQGANSQNSERIALFPGWAARRYRQDGVGRTQEAFDVDLFVSGFASSHRPAELASRSQKAFLKLAKEDLLADIKLPPRPTEITEDFEVEALERQFQRINRSDSASQSSIDDSEPDDASPIVTSSSASSQFQFPNDVRRLHRNLETRIQPFWSSVLPSRTVRLNLFVSPLKGDDKSPRHNSVEEKDALEHGPVASRVVTTTIDGSFQARIRVTWEELCHHPGALHIAFGDPAVEHELLVTAALLPAPSSASASASASSQRLPPNPVETKTLHITLTNCPVRVLSDIDDTVKLANVVHGARKVFHNVFVKEFKEISNGPFELLPVLADFFVVSQLPPGSIKLRSYAGRSLFSGLLSAPATRKRAGVQEILHAFPESRFFLIGDSGEQDLELYAEFARERPDQILAVFIRDVDEFGELLEDPTGWKAIGASSSHLNGELWPRQSWSTTASSTPTTPAAYSLPPAHKDKDYFQPPNAPMTAEPDPIVEMTPTPQLTPRPTSLNAFRATTPTPSIRSAASTSTAGSSTKSSTKERMSETERKRYELQLRVWRARTQMPGHVPLRIFRDPRECVEAEEILKREKL</sequence>
<dbReference type="Pfam" id="PF09949">
    <property type="entry name" value="APP1_cat"/>
    <property type="match status" value="1"/>
</dbReference>
<feature type="region of interest" description="Disordered" evidence="1">
    <location>
        <begin position="203"/>
        <end position="269"/>
    </location>
</feature>
<evidence type="ECO:0000259" key="2">
    <source>
        <dbReference type="Pfam" id="PF09949"/>
    </source>
</evidence>
<reference evidence="3" key="1">
    <citation type="submission" date="2020-05" db="EMBL/GenBank/DDBJ databases">
        <title>Mycena genomes resolve the evolution of fungal bioluminescence.</title>
        <authorList>
            <person name="Tsai I.J."/>
        </authorList>
    </citation>
    <scope>NUCLEOTIDE SEQUENCE</scope>
    <source>
        <strain evidence="3">CCC161011</strain>
    </source>
</reference>
<feature type="compositionally biased region" description="Low complexity" evidence="1">
    <location>
        <begin position="935"/>
        <end position="952"/>
    </location>
</feature>
<dbReference type="Proteomes" id="UP000620124">
    <property type="component" value="Unassembled WGS sequence"/>
</dbReference>
<feature type="domain" description="Phosphatidate phosphatase APP1 catalytic" evidence="2">
    <location>
        <begin position="805"/>
        <end position="900"/>
    </location>
</feature>
<feature type="compositionally biased region" description="Pro residues" evidence="1">
    <location>
        <begin position="38"/>
        <end position="51"/>
    </location>
</feature>
<feature type="compositionally biased region" description="Basic and acidic residues" evidence="1">
    <location>
        <begin position="1018"/>
        <end position="1027"/>
    </location>
</feature>
<accession>A0A8H6YNR2</accession>
<feature type="compositionally biased region" description="Low complexity" evidence="1">
    <location>
        <begin position="998"/>
        <end position="1017"/>
    </location>
</feature>
<dbReference type="PANTHER" id="PTHR28208:SF3">
    <property type="entry name" value="PHOSPHATIDATE PHOSPHATASE APP1"/>
    <property type="match status" value="1"/>
</dbReference>
<dbReference type="AlphaFoldDB" id="A0A8H6YNR2"/>
<gene>
    <name evidence="3" type="ORF">MVEN_00504300</name>
</gene>
<dbReference type="EMBL" id="JACAZI010000004">
    <property type="protein sequence ID" value="KAF7361611.1"/>
    <property type="molecule type" value="Genomic_DNA"/>
</dbReference>
<feature type="compositionally biased region" description="Low complexity" evidence="1">
    <location>
        <begin position="219"/>
        <end position="248"/>
    </location>
</feature>
<keyword evidence="4" id="KW-1185">Reference proteome</keyword>
<name>A0A8H6YNR2_9AGAR</name>
<dbReference type="GO" id="GO:0030479">
    <property type="term" value="C:actin cortical patch"/>
    <property type="evidence" value="ECO:0007669"/>
    <property type="project" value="TreeGrafter"/>
</dbReference>
<dbReference type="PANTHER" id="PTHR28208">
    <property type="entry name" value="PHOSPHATIDATE PHOSPHATASE APP1"/>
    <property type="match status" value="1"/>
</dbReference>
<evidence type="ECO:0000256" key="1">
    <source>
        <dbReference type="SAM" id="MobiDB-lite"/>
    </source>
</evidence>
<feature type="region of interest" description="Disordered" evidence="1">
    <location>
        <begin position="933"/>
        <end position="971"/>
    </location>
</feature>
<evidence type="ECO:0000313" key="3">
    <source>
        <dbReference type="EMBL" id="KAF7361611.1"/>
    </source>
</evidence>
<protein>
    <recommendedName>
        <fullName evidence="2">Phosphatidate phosphatase APP1 catalytic domain-containing protein</fullName>
    </recommendedName>
</protein>
<dbReference type="InterPro" id="IPR019236">
    <property type="entry name" value="APP1_cat"/>
</dbReference>
<feature type="compositionally biased region" description="Basic and acidic residues" evidence="1">
    <location>
        <begin position="249"/>
        <end position="261"/>
    </location>
</feature>
<feature type="region of interest" description="Disordered" evidence="1">
    <location>
        <begin position="998"/>
        <end position="1027"/>
    </location>
</feature>